<sequence>MKIIKSLFERKSAAEPTAPADISGLLNGFSVEVLPKTVGRLLERSEGLPARSRVYIAYIQGTDIVDMVSTARRLTDAGFEPMPHIPARLVKDRQTLSDWVARYKNEAGVHQALVIGGGVDHPVGEFSSSIELMATGVFQKAGFDRLHVAGHPEGNRDIDPDGTDKNTLAALRWKQEFSEQTGVDMAIVTQFSFDSQPVIEWAQRLSAEGIRLPIHIGVPGPAKLQTLIRYALHCGIGPSIRVLHRRAADVTRMMLPFTPEEFLNGIAHHKAANPGSKIAVSHFFPLGGIDKVLEWNARFTREVGLPDVC</sequence>
<evidence type="ECO:0000313" key="3">
    <source>
        <dbReference type="Proteomes" id="UP000587524"/>
    </source>
</evidence>
<dbReference type="Proteomes" id="UP000587524">
    <property type="component" value="Unassembled WGS sequence"/>
</dbReference>
<keyword evidence="1 2" id="KW-0560">Oxidoreductase</keyword>
<protein>
    <submittedName>
        <fullName evidence="2">Methylenetetrahydrofolate reductase (NADPH)</fullName>
        <ecNumber evidence="2">1.5.1.20</ecNumber>
    </submittedName>
</protein>
<gene>
    <name evidence="2" type="ORF">HNQ97_004049</name>
</gene>
<dbReference type="GO" id="GO:0004489">
    <property type="term" value="F:methylenetetrahydrofolate reductase [NAD(P)H] activity"/>
    <property type="evidence" value="ECO:0007669"/>
    <property type="project" value="UniProtKB-EC"/>
</dbReference>
<dbReference type="Gene3D" id="3.20.20.220">
    <property type="match status" value="1"/>
</dbReference>
<dbReference type="SUPFAM" id="SSF51730">
    <property type="entry name" value="FAD-linked oxidoreductase"/>
    <property type="match status" value="1"/>
</dbReference>
<evidence type="ECO:0000313" key="2">
    <source>
        <dbReference type="EMBL" id="MBA9022039.1"/>
    </source>
</evidence>
<dbReference type="InterPro" id="IPR029041">
    <property type="entry name" value="FAD-linked_oxidoreductase-like"/>
</dbReference>
<evidence type="ECO:0000256" key="1">
    <source>
        <dbReference type="ARBA" id="ARBA00023002"/>
    </source>
</evidence>
<dbReference type="RefSeq" id="WP_154385786.1">
    <property type="nucleotide sequence ID" value="NZ_JACJHY010000020.1"/>
</dbReference>
<accession>A0ABR6CAJ0</accession>
<organism evidence="2 3">
    <name type="scientific">Aminobacter ciceronei</name>
    <dbReference type="NCBI Taxonomy" id="150723"/>
    <lineage>
        <taxon>Bacteria</taxon>
        <taxon>Pseudomonadati</taxon>
        <taxon>Pseudomonadota</taxon>
        <taxon>Alphaproteobacteria</taxon>
        <taxon>Hyphomicrobiales</taxon>
        <taxon>Phyllobacteriaceae</taxon>
        <taxon>Aminobacter</taxon>
    </lineage>
</organism>
<proteinExistence type="predicted"/>
<keyword evidence="3" id="KW-1185">Reference proteome</keyword>
<dbReference type="EMBL" id="JACJHZ010000020">
    <property type="protein sequence ID" value="MBA9022039.1"/>
    <property type="molecule type" value="Genomic_DNA"/>
</dbReference>
<dbReference type="EC" id="1.5.1.20" evidence="2"/>
<reference evidence="2 3" key="1">
    <citation type="submission" date="2020-08" db="EMBL/GenBank/DDBJ databases">
        <title>Genomic Encyclopedia of Type Strains, Phase IV (KMG-IV): sequencing the most valuable type-strain genomes for metagenomic binning, comparative biology and taxonomic classification.</title>
        <authorList>
            <person name="Goeker M."/>
        </authorList>
    </citation>
    <scope>NUCLEOTIDE SEQUENCE [LARGE SCALE GENOMIC DNA]</scope>
    <source>
        <strain evidence="2 3">DSM 17455</strain>
    </source>
</reference>
<name>A0ABR6CAJ0_9HYPH</name>
<comment type="caution">
    <text evidence="2">The sequence shown here is derived from an EMBL/GenBank/DDBJ whole genome shotgun (WGS) entry which is preliminary data.</text>
</comment>